<gene>
    <name evidence="2" type="ORF">ACFQU0_15150</name>
</gene>
<comment type="caution">
    <text evidence="2">The sequence shown here is derived from an EMBL/GenBank/DDBJ whole genome shotgun (WGS) entry which is preliminary data.</text>
</comment>
<dbReference type="CDD" id="cd07344">
    <property type="entry name" value="M48_yhfN_like"/>
    <property type="match status" value="1"/>
</dbReference>
<organism evidence="2 3">
    <name type="scientific">Hydrogenophaga defluvii</name>
    <dbReference type="NCBI Taxonomy" id="249410"/>
    <lineage>
        <taxon>Bacteria</taxon>
        <taxon>Pseudomonadati</taxon>
        <taxon>Pseudomonadota</taxon>
        <taxon>Betaproteobacteria</taxon>
        <taxon>Burkholderiales</taxon>
        <taxon>Comamonadaceae</taxon>
        <taxon>Hydrogenophaga</taxon>
    </lineage>
</organism>
<dbReference type="Proteomes" id="UP001596457">
    <property type="component" value="Unassembled WGS sequence"/>
</dbReference>
<dbReference type="InterPro" id="IPR002725">
    <property type="entry name" value="YgjP-like_metallopeptidase"/>
</dbReference>
<dbReference type="PANTHER" id="PTHR30399">
    <property type="entry name" value="UNCHARACTERIZED PROTEIN YGJP"/>
    <property type="match status" value="1"/>
</dbReference>
<sequence length="272" mass="30786">MKHVEQLSLDLFDEAPVAKAASATHWQHPRASRQLQLGACLVAYEFKRGKRRTIGLSVGPDGLSVSAPRWTPLAEVEALLRDKTRWVLDKLQAVRERQAQAEQARIEWRDGARFPYLGEDVVLCLDPTQGLRSAGAMLEHTPEGARLRLGLPKQASADQIRDMTQAWLMREARALFTQRLDHFAPSLGVRWTKLRLSSAGTRWGSASADGSIRLNWRLIHFGPAVIDYVVAHELSHLREMNHSPQFWDTVASVMPDFEARRQALHKLPVPKW</sequence>
<proteinExistence type="predicted"/>
<dbReference type="EMBL" id="JBHTBZ010000043">
    <property type="protein sequence ID" value="MFC7461770.1"/>
    <property type="molecule type" value="Genomic_DNA"/>
</dbReference>
<dbReference type="InterPro" id="IPR053136">
    <property type="entry name" value="UTP_pyrophosphatase-like"/>
</dbReference>
<keyword evidence="3" id="KW-1185">Reference proteome</keyword>
<name>A0ABW2SE20_9BURK</name>
<dbReference type="RefSeq" id="WP_382202222.1">
    <property type="nucleotide sequence ID" value="NZ_JBHTBZ010000043.1"/>
</dbReference>
<accession>A0ABW2SE20</accession>
<dbReference type="Gene3D" id="3.30.2010.10">
    <property type="entry name" value="Metalloproteases ('zincins'), catalytic domain"/>
    <property type="match status" value="1"/>
</dbReference>
<feature type="domain" description="YgjP-like metallopeptidase" evidence="1">
    <location>
        <begin position="52"/>
        <end position="266"/>
    </location>
</feature>
<dbReference type="Pfam" id="PF01863">
    <property type="entry name" value="YgjP-like"/>
    <property type="match status" value="1"/>
</dbReference>
<dbReference type="PANTHER" id="PTHR30399:SF1">
    <property type="entry name" value="UTP PYROPHOSPHATASE"/>
    <property type="match status" value="1"/>
</dbReference>
<evidence type="ECO:0000313" key="3">
    <source>
        <dbReference type="Proteomes" id="UP001596457"/>
    </source>
</evidence>
<reference evidence="3" key="1">
    <citation type="journal article" date="2019" name="Int. J. Syst. Evol. Microbiol.">
        <title>The Global Catalogue of Microorganisms (GCM) 10K type strain sequencing project: providing services to taxonomists for standard genome sequencing and annotation.</title>
        <authorList>
            <consortium name="The Broad Institute Genomics Platform"/>
            <consortium name="The Broad Institute Genome Sequencing Center for Infectious Disease"/>
            <person name="Wu L."/>
            <person name="Ma J."/>
        </authorList>
    </citation>
    <scope>NUCLEOTIDE SEQUENCE [LARGE SCALE GENOMIC DNA]</scope>
    <source>
        <strain evidence="3">CCUG 53903</strain>
    </source>
</reference>
<protein>
    <submittedName>
        <fullName evidence="2">M48 family metallopeptidase</fullName>
    </submittedName>
</protein>
<evidence type="ECO:0000313" key="2">
    <source>
        <dbReference type="EMBL" id="MFC7461770.1"/>
    </source>
</evidence>
<evidence type="ECO:0000259" key="1">
    <source>
        <dbReference type="Pfam" id="PF01863"/>
    </source>
</evidence>